<reference evidence="6 7" key="1">
    <citation type="submission" date="2015-09" db="EMBL/GenBank/DDBJ databases">
        <authorList>
            <consortium name="Pathogen Informatics"/>
        </authorList>
    </citation>
    <scope>NUCLEOTIDE SEQUENCE [LARGE SCALE GENOMIC DNA]</scope>
    <source>
        <strain evidence="6 7">2789STDY5834855</strain>
    </source>
</reference>
<proteinExistence type="predicted"/>
<dbReference type="EMBL" id="CYZV01000021">
    <property type="protein sequence ID" value="CUO34811.1"/>
    <property type="molecule type" value="Genomic_DNA"/>
</dbReference>
<dbReference type="Proteomes" id="UP000095558">
    <property type="component" value="Unassembled WGS sequence"/>
</dbReference>
<evidence type="ECO:0000256" key="1">
    <source>
        <dbReference type="ARBA" id="ARBA00023015"/>
    </source>
</evidence>
<feature type="compositionally biased region" description="Basic residues" evidence="4">
    <location>
        <begin position="202"/>
        <end position="212"/>
    </location>
</feature>
<keyword evidence="3" id="KW-0804">Transcription</keyword>
<dbReference type="PANTHER" id="PTHR42756">
    <property type="entry name" value="TRANSCRIPTIONAL REGULATOR, MARR"/>
    <property type="match status" value="1"/>
</dbReference>
<feature type="domain" description="HTH marR-type" evidence="5">
    <location>
        <begin position="63"/>
        <end position="188"/>
    </location>
</feature>
<evidence type="ECO:0000313" key="7">
    <source>
        <dbReference type="Proteomes" id="UP000095558"/>
    </source>
</evidence>
<evidence type="ECO:0000256" key="4">
    <source>
        <dbReference type="SAM" id="MobiDB-lite"/>
    </source>
</evidence>
<dbReference type="PRINTS" id="PR00598">
    <property type="entry name" value="HTHMARR"/>
</dbReference>
<dbReference type="PROSITE" id="PS50995">
    <property type="entry name" value="HTH_MARR_2"/>
    <property type="match status" value="1"/>
</dbReference>
<dbReference type="GO" id="GO:0003677">
    <property type="term" value="F:DNA binding"/>
    <property type="evidence" value="ECO:0007669"/>
    <property type="project" value="UniProtKB-KW"/>
</dbReference>
<dbReference type="AlphaFoldDB" id="A0A174GGH3"/>
<dbReference type="GO" id="GO:0003700">
    <property type="term" value="F:DNA-binding transcription factor activity"/>
    <property type="evidence" value="ECO:0007669"/>
    <property type="project" value="InterPro"/>
</dbReference>
<keyword evidence="1" id="KW-0805">Transcription regulation</keyword>
<evidence type="ECO:0000256" key="3">
    <source>
        <dbReference type="ARBA" id="ARBA00023163"/>
    </source>
</evidence>
<keyword evidence="2" id="KW-0238">DNA-binding</keyword>
<name>A0A174GGH3_9CLOT</name>
<evidence type="ECO:0000313" key="6">
    <source>
        <dbReference type="EMBL" id="CUO34811.1"/>
    </source>
</evidence>
<dbReference type="Gene3D" id="1.10.10.10">
    <property type="entry name" value="Winged helix-like DNA-binding domain superfamily/Winged helix DNA-binding domain"/>
    <property type="match status" value="1"/>
</dbReference>
<feature type="region of interest" description="Disordered" evidence="4">
    <location>
        <begin position="198"/>
        <end position="218"/>
    </location>
</feature>
<evidence type="ECO:0000256" key="2">
    <source>
        <dbReference type="ARBA" id="ARBA00023125"/>
    </source>
</evidence>
<gene>
    <name evidence="6" type="ORF">ERS852470_02085</name>
</gene>
<dbReference type="PANTHER" id="PTHR42756:SF1">
    <property type="entry name" value="TRANSCRIPTIONAL REPRESSOR OF EMRAB OPERON"/>
    <property type="match status" value="1"/>
</dbReference>
<dbReference type="SUPFAM" id="SSF46785">
    <property type="entry name" value="Winged helix' DNA-binding domain"/>
    <property type="match status" value="1"/>
</dbReference>
<dbReference type="Pfam" id="PF01047">
    <property type="entry name" value="MarR"/>
    <property type="match status" value="1"/>
</dbReference>
<dbReference type="InterPro" id="IPR036388">
    <property type="entry name" value="WH-like_DNA-bd_sf"/>
</dbReference>
<sequence length="218" mass="25483">MNKEIKYEKCPICGKGCDVNELKCCRGKKFIRLLNNGEITEEKVKELKEQSKKREEFKKLPQEERLMLMIGKCGTILNNKHCGHHGRGRILRVLLEKGTMTQSELQNIIDIRSGSLSEILSKIEEKELIIREKDENDKRKVNISITEKGKESILLKEEELKNRSKELFNAINEEEQQQLEVILSKLLKSWRGNIAHGEHMKSHGRCKHKKHMKEKEIE</sequence>
<organism evidence="6 7">
    <name type="scientific">Clostridium disporicum</name>
    <dbReference type="NCBI Taxonomy" id="84024"/>
    <lineage>
        <taxon>Bacteria</taxon>
        <taxon>Bacillati</taxon>
        <taxon>Bacillota</taxon>
        <taxon>Clostridia</taxon>
        <taxon>Eubacteriales</taxon>
        <taxon>Clostridiaceae</taxon>
        <taxon>Clostridium</taxon>
    </lineage>
</organism>
<dbReference type="InterPro" id="IPR000835">
    <property type="entry name" value="HTH_MarR-typ"/>
</dbReference>
<protein>
    <submittedName>
        <fullName evidence="6">Putative MarR-like transcriptional regulator</fullName>
    </submittedName>
</protein>
<dbReference type="SMART" id="SM00347">
    <property type="entry name" value="HTH_MARR"/>
    <property type="match status" value="1"/>
</dbReference>
<evidence type="ECO:0000259" key="5">
    <source>
        <dbReference type="PROSITE" id="PS50995"/>
    </source>
</evidence>
<accession>A0A174GGH3</accession>
<dbReference type="InterPro" id="IPR036390">
    <property type="entry name" value="WH_DNA-bd_sf"/>
</dbReference>
<dbReference type="OrthoDB" id="3254893at2"/>
<dbReference type="RefSeq" id="WP_055276775.1">
    <property type="nucleotide sequence ID" value="NZ_CYYT01000023.1"/>
</dbReference>